<dbReference type="PANTHER" id="PTHR30381:SF0">
    <property type="entry name" value="FLAGELLAR P-RING PROTEIN"/>
    <property type="match status" value="1"/>
</dbReference>
<comment type="function">
    <text evidence="1 5">Assembles around the rod to form the L-ring and probably protects the motor/basal body from shearing forces during rotation.</text>
</comment>
<evidence type="ECO:0000256" key="1">
    <source>
        <dbReference type="ARBA" id="ARBA00002591"/>
    </source>
</evidence>
<dbReference type="InterPro" id="IPR001782">
    <property type="entry name" value="Flag_FlgI"/>
</dbReference>
<dbReference type="Pfam" id="PF02119">
    <property type="entry name" value="FlgI"/>
    <property type="match status" value="2"/>
</dbReference>
<comment type="subcellular location">
    <subcellularLocation>
        <location evidence="2 5">Bacterial flagellum basal body</location>
    </subcellularLocation>
</comment>
<keyword evidence="4 5" id="KW-0975">Bacterial flagellum</keyword>
<comment type="subunit">
    <text evidence="5">The basal body constitutes a major portion of the flagellar organelle and consists of four rings (L,P,S, and M) mounted on a central rod.</text>
</comment>
<dbReference type="NCBIfam" id="NF003676">
    <property type="entry name" value="PRK05303.1"/>
    <property type="match status" value="1"/>
</dbReference>
<evidence type="ECO:0000313" key="8">
    <source>
        <dbReference type="Proteomes" id="UP000275925"/>
    </source>
</evidence>
<sequence length="432" mass="44707" precursor="true">MRKKFLKVLFLFLTCYALADSPAVRIKDVATISGIRSNQLMGVGLVVGLKGTGDASSTFSDRALTNLLINMGLSSRQSDLYKSKNVAVVMVTAELPAFVKSGHKIDVFVSSLGDSTSLKNGNLLMTPLRGADEKVYAVASGPIMLGGKDASGGSGGSGGGSSDRSETVCKVIEGAIVEQEVPTDYIGQNSIALNLHKSDFNTATRIADALNRAGYSGTRAIDPVTVEIPIEEEDKENMVSFVARIQDFMVVPDNIAKVVINQRTGTVVVGETVRLSPVAVSHGEVEIRIEGEESAGTPGTPWTPGTQGTPSTRRTSVETSVETIAAAPLDTSVPHLGRTGPSDATVYSNTVSTATSPGTSSTFGIPGTPDIPGGSSGESVAQANKLVVLKEGSTLSSLVKALNSVGASPQDLIAILQALKTAGALTADIEVI</sequence>
<dbReference type="PRINTS" id="PR01010">
    <property type="entry name" value="FLGPRINGFLGI"/>
</dbReference>
<gene>
    <name evidence="5 7" type="primary">flgI</name>
    <name evidence="7" type="ORF">NO2_0227</name>
</gene>
<keyword evidence="7" id="KW-0969">Cilium</keyword>
<feature type="compositionally biased region" description="Low complexity" evidence="6">
    <location>
        <begin position="296"/>
        <end position="312"/>
    </location>
</feature>
<protein>
    <recommendedName>
        <fullName evidence="5">Flagellar P-ring protein</fullName>
    </recommendedName>
    <alternativeName>
        <fullName evidence="5">Basal body P-ring protein</fullName>
    </alternativeName>
</protein>
<feature type="chain" id="PRO_5017491771" description="Flagellar P-ring protein" evidence="5">
    <location>
        <begin position="20"/>
        <end position="432"/>
    </location>
</feature>
<dbReference type="AlphaFoldDB" id="A0A388TFD3"/>
<dbReference type="Proteomes" id="UP000275925">
    <property type="component" value="Unassembled WGS sequence"/>
</dbReference>
<evidence type="ECO:0000256" key="3">
    <source>
        <dbReference type="ARBA" id="ARBA00022729"/>
    </source>
</evidence>
<evidence type="ECO:0000256" key="2">
    <source>
        <dbReference type="ARBA" id="ARBA00004117"/>
    </source>
</evidence>
<evidence type="ECO:0000313" key="7">
    <source>
        <dbReference type="EMBL" id="GBR75564.1"/>
    </source>
</evidence>
<reference evidence="7 8" key="1">
    <citation type="journal article" date="2019" name="ISME J.">
        <title>Genome analyses of uncultured TG2/ZB3 bacteria in 'Margulisbacteria' specifically attached to ectosymbiotic spirochetes of protists in the termite gut.</title>
        <authorList>
            <person name="Utami Y.D."/>
            <person name="Kuwahara H."/>
            <person name="Igai K."/>
            <person name="Murakami T."/>
            <person name="Sugaya K."/>
            <person name="Morikawa T."/>
            <person name="Nagura Y."/>
            <person name="Yuki M."/>
            <person name="Deevong P."/>
            <person name="Inoue T."/>
            <person name="Kihara K."/>
            <person name="Lo N."/>
            <person name="Yamada A."/>
            <person name="Ohkuma M."/>
            <person name="Hongoh Y."/>
        </authorList>
    </citation>
    <scope>NUCLEOTIDE SEQUENCE [LARGE SCALE GENOMIC DNA]</scope>
    <source>
        <strain evidence="7">NkOx7-02</strain>
    </source>
</reference>
<dbReference type="GO" id="GO:0030288">
    <property type="term" value="C:outer membrane-bounded periplasmic space"/>
    <property type="evidence" value="ECO:0007669"/>
    <property type="project" value="InterPro"/>
</dbReference>
<feature type="region of interest" description="Disordered" evidence="6">
    <location>
        <begin position="290"/>
        <end position="316"/>
    </location>
</feature>
<keyword evidence="8" id="KW-1185">Reference proteome</keyword>
<dbReference type="HAMAP" id="MF_00416">
    <property type="entry name" value="FlgI"/>
    <property type="match status" value="1"/>
</dbReference>
<dbReference type="PANTHER" id="PTHR30381">
    <property type="entry name" value="FLAGELLAR P-RING PERIPLASMIC PROTEIN FLGI"/>
    <property type="match status" value="1"/>
</dbReference>
<dbReference type="GO" id="GO:0005198">
    <property type="term" value="F:structural molecule activity"/>
    <property type="evidence" value="ECO:0007669"/>
    <property type="project" value="InterPro"/>
</dbReference>
<evidence type="ECO:0000256" key="4">
    <source>
        <dbReference type="ARBA" id="ARBA00023143"/>
    </source>
</evidence>
<dbReference type="GO" id="GO:0009428">
    <property type="term" value="C:bacterial-type flagellum basal body, distal rod, P ring"/>
    <property type="evidence" value="ECO:0007669"/>
    <property type="project" value="InterPro"/>
</dbReference>
<keyword evidence="3 5" id="KW-0732">Signal</keyword>
<dbReference type="GO" id="GO:0071973">
    <property type="term" value="P:bacterial-type flagellum-dependent cell motility"/>
    <property type="evidence" value="ECO:0007669"/>
    <property type="project" value="InterPro"/>
</dbReference>
<keyword evidence="7" id="KW-0966">Cell projection</keyword>
<comment type="similarity">
    <text evidence="5">Belongs to the FlgI family.</text>
</comment>
<organism evidence="7 8">
    <name type="scientific">Candidatus Termititenax persephonae</name>
    <dbReference type="NCBI Taxonomy" id="2218525"/>
    <lineage>
        <taxon>Bacteria</taxon>
        <taxon>Bacillati</taxon>
        <taxon>Candidatus Margulisiibacteriota</taxon>
        <taxon>Candidatus Termititenacia</taxon>
        <taxon>Candidatus Termititenacales</taxon>
        <taxon>Candidatus Termititenacaceae</taxon>
        <taxon>Candidatus Termititenax</taxon>
    </lineage>
</organism>
<proteinExistence type="inferred from homology"/>
<accession>A0A388TFD3</accession>
<feature type="signal peptide" evidence="5">
    <location>
        <begin position="1"/>
        <end position="19"/>
    </location>
</feature>
<evidence type="ECO:0000256" key="6">
    <source>
        <dbReference type="SAM" id="MobiDB-lite"/>
    </source>
</evidence>
<keyword evidence="7" id="KW-0282">Flagellum</keyword>
<name>A0A388TFD3_9BACT</name>
<dbReference type="EMBL" id="BGZO01000004">
    <property type="protein sequence ID" value="GBR75564.1"/>
    <property type="molecule type" value="Genomic_DNA"/>
</dbReference>
<comment type="caution">
    <text evidence="7">The sequence shown here is derived from an EMBL/GenBank/DDBJ whole genome shotgun (WGS) entry which is preliminary data.</text>
</comment>
<evidence type="ECO:0000256" key="5">
    <source>
        <dbReference type="HAMAP-Rule" id="MF_00416"/>
    </source>
</evidence>